<dbReference type="AlphaFoldDB" id="A0A0M2R9S4"/>
<feature type="signal peptide" evidence="1">
    <location>
        <begin position="1"/>
        <end position="24"/>
    </location>
</feature>
<dbReference type="PROSITE" id="PS51257">
    <property type="entry name" value="PROKAR_LIPOPROTEIN"/>
    <property type="match status" value="1"/>
</dbReference>
<dbReference type="OrthoDB" id="8479298at2"/>
<evidence type="ECO:0000313" key="2">
    <source>
        <dbReference type="EMBL" id="KKJ78421.1"/>
    </source>
</evidence>
<sequence>MNDIKQCWRWLCAMLAFAILAGCANEPIKVDAARPVAKAVAKGAQIYGKNKYTPWGFGVCYGKGLNDPGQVLAFAKETCGDGRIELRGEDLLWNSCPMFQGARASFVCYPRGPKPSPVGG</sequence>
<dbReference type="EMBL" id="LANI01000002">
    <property type="protein sequence ID" value="KKJ78421.1"/>
    <property type="molecule type" value="Genomic_DNA"/>
</dbReference>
<keyword evidence="1" id="KW-0732">Signal</keyword>
<organism evidence="2 3">
    <name type="scientific">Kiloniella litopenaei</name>
    <dbReference type="NCBI Taxonomy" id="1549748"/>
    <lineage>
        <taxon>Bacteria</taxon>
        <taxon>Pseudomonadati</taxon>
        <taxon>Pseudomonadota</taxon>
        <taxon>Alphaproteobacteria</taxon>
        <taxon>Rhodospirillales</taxon>
        <taxon>Kiloniellaceae</taxon>
        <taxon>Kiloniella</taxon>
    </lineage>
</organism>
<gene>
    <name evidence="2" type="ORF">WH95_03810</name>
</gene>
<evidence type="ECO:0000256" key="1">
    <source>
        <dbReference type="SAM" id="SignalP"/>
    </source>
</evidence>
<dbReference type="RefSeq" id="WP_046503038.1">
    <property type="nucleotide sequence ID" value="NZ_LANI01000002.1"/>
</dbReference>
<protein>
    <recommendedName>
        <fullName evidence="4">Lipoprotein</fullName>
    </recommendedName>
</protein>
<dbReference type="Proteomes" id="UP000034491">
    <property type="component" value="Unassembled WGS sequence"/>
</dbReference>
<feature type="chain" id="PRO_5005640574" description="Lipoprotein" evidence="1">
    <location>
        <begin position="25"/>
        <end position="120"/>
    </location>
</feature>
<keyword evidence="3" id="KW-1185">Reference proteome</keyword>
<comment type="caution">
    <text evidence="2">The sequence shown here is derived from an EMBL/GenBank/DDBJ whole genome shotgun (WGS) entry which is preliminary data.</text>
</comment>
<evidence type="ECO:0000313" key="3">
    <source>
        <dbReference type="Proteomes" id="UP000034491"/>
    </source>
</evidence>
<accession>A0A0M2R9S4</accession>
<name>A0A0M2R9S4_9PROT</name>
<evidence type="ECO:0008006" key="4">
    <source>
        <dbReference type="Google" id="ProtNLM"/>
    </source>
</evidence>
<reference evidence="2 3" key="1">
    <citation type="submission" date="2015-03" db="EMBL/GenBank/DDBJ databases">
        <title>Genome sequence of Kiloniella sp. P1-1, isolated from the gut microflora of Pacific white shrimp, Penaeus vannamei.</title>
        <authorList>
            <person name="Shao Z."/>
            <person name="Wang L."/>
            <person name="Li X."/>
        </authorList>
    </citation>
    <scope>NUCLEOTIDE SEQUENCE [LARGE SCALE GENOMIC DNA]</scope>
    <source>
        <strain evidence="2 3">P1-1</strain>
    </source>
</reference>
<proteinExistence type="predicted"/>